<dbReference type="InterPro" id="IPR032710">
    <property type="entry name" value="NTF2-like_dom_sf"/>
</dbReference>
<evidence type="ECO:0000313" key="2">
    <source>
        <dbReference type="EMBL" id="MFB9231487.1"/>
    </source>
</evidence>
<feature type="domain" description="SnoaL-like" evidence="1">
    <location>
        <begin position="17"/>
        <end position="114"/>
    </location>
</feature>
<comment type="caution">
    <text evidence="2">The sequence shown here is derived from an EMBL/GenBank/DDBJ whole genome shotgun (WGS) entry which is preliminary data.</text>
</comment>
<dbReference type="RefSeq" id="WP_213891189.1">
    <property type="nucleotide sequence ID" value="NZ_JAGFNU010000020.1"/>
</dbReference>
<dbReference type="Gene3D" id="3.10.450.50">
    <property type="match status" value="1"/>
</dbReference>
<name>A0ABV5JDE6_9RHOB</name>
<accession>A0ABV5JDE6</accession>
<dbReference type="Proteomes" id="UP001589683">
    <property type="component" value="Unassembled WGS sequence"/>
</dbReference>
<reference evidence="2 3" key="1">
    <citation type="submission" date="2024-09" db="EMBL/GenBank/DDBJ databases">
        <authorList>
            <person name="Sun Q."/>
            <person name="Mori K."/>
        </authorList>
    </citation>
    <scope>NUCLEOTIDE SEQUENCE [LARGE SCALE GENOMIC DNA]</scope>
    <source>
        <strain evidence="2 3">CECT 8726</strain>
    </source>
</reference>
<dbReference type="SUPFAM" id="SSF54427">
    <property type="entry name" value="NTF2-like"/>
    <property type="match status" value="1"/>
</dbReference>
<protein>
    <submittedName>
        <fullName evidence="2">Nuclear transport factor 2 family protein</fullName>
    </submittedName>
</protein>
<dbReference type="InterPro" id="IPR037401">
    <property type="entry name" value="SnoaL-like"/>
</dbReference>
<proteinExistence type="predicted"/>
<dbReference type="Pfam" id="PF12680">
    <property type="entry name" value="SnoaL_2"/>
    <property type="match status" value="1"/>
</dbReference>
<evidence type="ECO:0000259" key="1">
    <source>
        <dbReference type="Pfam" id="PF12680"/>
    </source>
</evidence>
<organism evidence="2 3">
    <name type="scientific">Pseudohalocynthiibacter aestuariivivens</name>
    <dbReference type="NCBI Taxonomy" id="1591409"/>
    <lineage>
        <taxon>Bacteria</taxon>
        <taxon>Pseudomonadati</taxon>
        <taxon>Pseudomonadota</taxon>
        <taxon>Alphaproteobacteria</taxon>
        <taxon>Rhodobacterales</taxon>
        <taxon>Paracoccaceae</taxon>
        <taxon>Pseudohalocynthiibacter</taxon>
    </lineage>
</organism>
<gene>
    <name evidence="2" type="ORF">ACFFUT_06775</name>
</gene>
<evidence type="ECO:0000313" key="3">
    <source>
        <dbReference type="Proteomes" id="UP001589683"/>
    </source>
</evidence>
<sequence length="127" mass="14145">MTDSHPNTELLMKLDLQDLDASEALFSDDFIWHFFNPKLPDVQGDYVGFDGLKVFFKALAEKTEGSFNVQPVSVTPVGNELLVVHVRDMMTLEDTSVATDAVVVWRIVDGQITEAWDIPAVFTAPES</sequence>
<dbReference type="EMBL" id="JBHMEA010000017">
    <property type="protein sequence ID" value="MFB9231487.1"/>
    <property type="molecule type" value="Genomic_DNA"/>
</dbReference>
<keyword evidence="3" id="KW-1185">Reference proteome</keyword>